<feature type="transmembrane region" description="Helical" evidence="7">
    <location>
        <begin position="181"/>
        <end position="203"/>
    </location>
</feature>
<keyword evidence="3 7" id="KW-1133">Transmembrane helix</keyword>
<evidence type="ECO:0000313" key="11">
    <source>
        <dbReference type="Proteomes" id="UP001431313"/>
    </source>
</evidence>
<name>A0ABT2CNR5_9ACTN</name>
<feature type="transmembrane region" description="Helical" evidence="7">
    <location>
        <begin position="369"/>
        <end position="394"/>
    </location>
</feature>
<keyword evidence="11" id="KW-1185">Reference proteome</keyword>
<dbReference type="Pfam" id="PF00361">
    <property type="entry name" value="Proton_antipo_M"/>
    <property type="match status" value="1"/>
</dbReference>
<evidence type="ECO:0000259" key="8">
    <source>
        <dbReference type="Pfam" id="PF00361"/>
    </source>
</evidence>
<reference evidence="10" key="1">
    <citation type="submission" date="2022-08" db="EMBL/GenBank/DDBJ databases">
        <authorList>
            <person name="Somphong A."/>
            <person name="Phongsopitanun W."/>
        </authorList>
    </citation>
    <scope>NUCLEOTIDE SEQUENCE</scope>
    <source>
        <strain evidence="10">LP05-1</strain>
    </source>
</reference>
<evidence type="ECO:0000256" key="2">
    <source>
        <dbReference type="ARBA" id="ARBA00022692"/>
    </source>
</evidence>
<feature type="transmembrane region" description="Helical" evidence="7">
    <location>
        <begin position="278"/>
        <end position="299"/>
    </location>
</feature>
<feature type="transmembrane region" description="Helical" evidence="7">
    <location>
        <begin position="540"/>
        <end position="563"/>
    </location>
</feature>
<dbReference type="InterPro" id="IPR018393">
    <property type="entry name" value="NADHpl_OxRdtase_5_subgr"/>
</dbReference>
<dbReference type="NCBIfam" id="NF005141">
    <property type="entry name" value="PRK06590.1"/>
    <property type="match status" value="1"/>
</dbReference>
<dbReference type="InterPro" id="IPR001750">
    <property type="entry name" value="ND/Mrp_TM"/>
</dbReference>
<comment type="caution">
    <text evidence="10">The sequence shown here is derived from an EMBL/GenBank/DDBJ whole genome shotgun (WGS) entry which is preliminary data.</text>
</comment>
<sequence length="667" mass="70391">MENLIALLVAAPLLGAAVLLCGGRRLDAAGHWLGTLLAAASFVVAAVLFFGMLGRGAEDRALHQTLYTWVPVESFRADLAFQLDQLSMTFVLLITGVGTLIHVYSIGYMEHDERRRRFFGYLNLFLAAMLLLVLADNYLLLYFGWEGVGLASYLLIGFWQHKPSAATAAKKAFLVNRVGDIGLSIAIMLMFTTFGTFAFGPVLATADKASEGTLTAIGLMLLLAACGKSAQVPLQSWLGDAMEGPTPVSALIHAATMVTAGVYLITRSGAIFDAAPTAQTAVVTVGAVTLLFGAIVGCAKDDIKKALAGSTMSQIGYMVLAAGLGPIGYAFAIMHLVTHGFFKAGLFLGAGSVMHGMNDEVDMRKYGGLRAYMPVTFVTFGLGYLAIIGFPGLSGFWSKDKIIEAAFAKGGTEGWILGAVTLLGAGITAYYMTRVMIMTFFGEKRWQPAPDPHRAPDVEPAAADDGRHLAAGPVGSPAAEGPAGHPAGELPDPHESPRSMTVPMIVLAFGSVFAGGLFSINSAFVHWLEPVTRFEHGHPPVSAAVITTATLVVLLAGAGLAYAQYGRRPVPVTAPRGSLLTRAARRDLLQDDFNHVVLVRGGEHLTRSLVYVDHTLVDGVVNGTAASVGGLSGRLRKLQNGYARSYAVSMFGGTAVLIAATLLMRAV</sequence>
<accession>A0ABT2CNR5</accession>
<dbReference type="EMBL" id="JANUGQ010000030">
    <property type="protein sequence ID" value="MCS0639082.1"/>
    <property type="molecule type" value="Genomic_DNA"/>
</dbReference>
<evidence type="ECO:0000256" key="1">
    <source>
        <dbReference type="ARBA" id="ARBA00004127"/>
    </source>
</evidence>
<feature type="transmembrane region" description="Helical" evidence="7">
    <location>
        <begin position="646"/>
        <end position="664"/>
    </location>
</feature>
<dbReference type="PANTHER" id="PTHR42829">
    <property type="entry name" value="NADH-UBIQUINONE OXIDOREDUCTASE CHAIN 5"/>
    <property type="match status" value="1"/>
</dbReference>
<feature type="region of interest" description="Disordered" evidence="6">
    <location>
        <begin position="469"/>
        <end position="495"/>
    </location>
</feature>
<organism evidence="10 11">
    <name type="scientific">Streptomyces pyxinae</name>
    <dbReference type="NCBI Taxonomy" id="2970734"/>
    <lineage>
        <taxon>Bacteria</taxon>
        <taxon>Bacillati</taxon>
        <taxon>Actinomycetota</taxon>
        <taxon>Actinomycetes</taxon>
        <taxon>Kitasatosporales</taxon>
        <taxon>Streptomycetaceae</taxon>
        <taxon>Streptomyces</taxon>
    </lineage>
</organism>
<feature type="compositionally biased region" description="Low complexity" evidence="6">
    <location>
        <begin position="475"/>
        <end position="490"/>
    </location>
</feature>
<dbReference type="NCBIfam" id="TIGR01974">
    <property type="entry name" value="NDH_I_L"/>
    <property type="match status" value="1"/>
</dbReference>
<protein>
    <submittedName>
        <fullName evidence="10">NADH-quinone oxidoreductase subunit L</fullName>
    </submittedName>
</protein>
<feature type="transmembrane region" description="Helical" evidence="7">
    <location>
        <begin position="248"/>
        <end position="266"/>
    </location>
</feature>
<feature type="transmembrane region" description="Helical" evidence="7">
    <location>
        <begin position="315"/>
        <end position="334"/>
    </location>
</feature>
<dbReference type="PANTHER" id="PTHR42829:SF2">
    <property type="entry name" value="NADH-UBIQUINONE OXIDOREDUCTASE CHAIN 5"/>
    <property type="match status" value="1"/>
</dbReference>
<evidence type="ECO:0000313" key="10">
    <source>
        <dbReference type="EMBL" id="MCS0639082.1"/>
    </source>
</evidence>
<feature type="transmembrane region" description="Helical" evidence="7">
    <location>
        <begin position="31"/>
        <end position="54"/>
    </location>
</feature>
<dbReference type="RefSeq" id="WP_258790396.1">
    <property type="nucleotide sequence ID" value="NZ_JANUGQ010000030.1"/>
</dbReference>
<feature type="transmembrane region" description="Helical" evidence="7">
    <location>
        <begin position="89"/>
        <end position="106"/>
    </location>
</feature>
<evidence type="ECO:0000256" key="3">
    <source>
        <dbReference type="ARBA" id="ARBA00022989"/>
    </source>
</evidence>
<feature type="transmembrane region" description="Helical" evidence="7">
    <location>
        <begin position="414"/>
        <end position="432"/>
    </location>
</feature>
<feature type="transmembrane region" description="Helical" evidence="7">
    <location>
        <begin position="505"/>
        <end position="528"/>
    </location>
</feature>
<feature type="transmembrane region" description="Helical" evidence="7">
    <location>
        <begin position="118"/>
        <end position="135"/>
    </location>
</feature>
<evidence type="ECO:0000256" key="4">
    <source>
        <dbReference type="ARBA" id="ARBA00023136"/>
    </source>
</evidence>
<dbReference type="Proteomes" id="UP001431313">
    <property type="component" value="Unassembled WGS sequence"/>
</dbReference>
<dbReference type="PRINTS" id="PR01434">
    <property type="entry name" value="NADHDHGNASE5"/>
</dbReference>
<feature type="transmembrane region" description="Helical" evidence="7">
    <location>
        <begin position="209"/>
        <end position="227"/>
    </location>
</feature>
<keyword evidence="4 7" id="KW-0472">Membrane</keyword>
<dbReference type="PRINTS" id="PR01435">
    <property type="entry name" value="NPOXDRDTASE5"/>
</dbReference>
<dbReference type="Gene3D" id="1.20.5.2700">
    <property type="match status" value="1"/>
</dbReference>
<dbReference type="InterPro" id="IPR001516">
    <property type="entry name" value="Proton_antipo_N"/>
</dbReference>
<evidence type="ECO:0000256" key="5">
    <source>
        <dbReference type="RuleBase" id="RU000320"/>
    </source>
</evidence>
<dbReference type="InterPro" id="IPR003945">
    <property type="entry name" value="NU5C-like"/>
</dbReference>
<dbReference type="Pfam" id="PF00662">
    <property type="entry name" value="Proton_antipo_N"/>
    <property type="match status" value="1"/>
</dbReference>
<proteinExistence type="predicted"/>
<feature type="domain" description="NADH:quinone oxidoreductase/Mrp antiporter transmembrane" evidence="8">
    <location>
        <begin position="135"/>
        <end position="420"/>
    </location>
</feature>
<evidence type="ECO:0000256" key="7">
    <source>
        <dbReference type="SAM" id="Phobius"/>
    </source>
</evidence>
<keyword evidence="2 5" id="KW-0812">Transmembrane</keyword>
<feature type="domain" description="NADH-Ubiquinone oxidoreductase (complex I) chain 5 N-terminal" evidence="9">
    <location>
        <begin position="69"/>
        <end position="119"/>
    </location>
</feature>
<comment type="subcellular location">
    <subcellularLocation>
        <location evidence="1">Endomembrane system</location>
        <topology evidence="1">Multi-pass membrane protein</topology>
    </subcellularLocation>
    <subcellularLocation>
        <location evidence="5">Membrane</location>
        <topology evidence="5">Multi-pass membrane protein</topology>
    </subcellularLocation>
</comment>
<evidence type="ECO:0000256" key="6">
    <source>
        <dbReference type="SAM" id="MobiDB-lite"/>
    </source>
</evidence>
<gene>
    <name evidence="10" type="primary">nuoL</name>
    <name evidence="10" type="ORF">NX801_26250</name>
</gene>
<evidence type="ECO:0000259" key="9">
    <source>
        <dbReference type="Pfam" id="PF00662"/>
    </source>
</evidence>